<dbReference type="Gene3D" id="1.10.8.10">
    <property type="entry name" value="DNA helicase RuvA subunit, C-terminal domain"/>
    <property type="match status" value="1"/>
</dbReference>
<proteinExistence type="inferred from homology"/>
<feature type="binding site" evidence="4">
    <location>
        <position position="130"/>
    </location>
    <ligand>
        <name>S-adenosyl-L-methionine</name>
        <dbReference type="ChEBI" id="CHEBI:59789"/>
    </ligand>
</feature>
<dbReference type="InterPro" id="IPR029063">
    <property type="entry name" value="SAM-dependent_MTases_sf"/>
</dbReference>
<dbReference type="GO" id="GO:0032259">
    <property type="term" value="P:methylation"/>
    <property type="evidence" value="ECO:0007669"/>
    <property type="project" value="UniProtKB-KW"/>
</dbReference>
<comment type="function">
    <text evidence="4">Methylates the class 1 translation termination release factors RF1/PrfA and RF2/PrfB on the glutamine residue of the universally conserved GGQ motif.</text>
</comment>
<dbReference type="AlphaFoldDB" id="A0A7C9GNQ6"/>
<keyword evidence="1 4" id="KW-0489">Methyltransferase</keyword>
<dbReference type="NCBIfam" id="TIGR00536">
    <property type="entry name" value="hemK_fam"/>
    <property type="match status" value="1"/>
</dbReference>
<dbReference type="Gene3D" id="3.40.50.150">
    <property type="entry name" value="Vaccinia Virus protein VP39"/>
    <property type="match status" value="1"/>
</dbReference>
<dbReference type="PANTHER" id="PTHR18895:SF74">
    <property type="entry name" value="MTRF1L RELEASE FACTOR GLUTAMINE METHYLTRANSFERASE"/>
    <property type="match status" value="1"/>
</dbReference>
<comment type="catalytic activity">
    <reaction evidence="4">
        <text>L-glutaminyl-[peptide chain release factor] + S-adenosyl-L-methionine = N(5)-methyl-L-glutaminyl-[peptide chain release factor] + S-adenosyl-L-homocysteine + H(+)</text>
        <dbReference type="Rhea" id="RHEA:42896"/>
        <dbReference type="Rhea" id="RHEA-COMP:10271"/>
        <dbReference type="Rhea" id="RHEA-COMP:10272"/>
        <dbReference type="ChEBI" id="CHEBI:15378"/>
        <dbReference type="ChEBI" id="CHEBI:30011"/>
        <dbReference type="ChEBI" id="CHEBI:57856"/>
        <dbReference type="ChEBI" id="CHEBI:59789"/>
        <dbReference type="ChEBI" id="CHEBI:61891"/>
        <dbReference type="EC" id="2.1.1.297"/>
    </reaction>
</comment>
<dbReference type="GO" id="GO:0102559">
    <property type="term" value="F:peptide chain release factor N(5)-glutamine methyltransferase activity"/>
    <property type="evidence" value="ECO:0007669"/>
    <property type="project" value="UniProtKB-EC"/>
</dbReference>
<keyword evidence="8" id="KW-1185">Reference proteome</keyword>
<sequence>MRDALRSAAARIDRFDAEVLLAHFVGISRGDLLLDGDRAVDAAAFAVLVDRRAAHEPVAYIIGAREFWSLDLKVTPAVLIPRPDSETLVEAALRAVARPPARLLDLGTGSGALLLAGLTEWPAATGLGVDASPAALAVAADNATRLGLGGRAAFRLGDWGAGLDERFDVIFCNPPYVETGADLAPDVRDHEPASALFAGIDGLDDYRRLVPHLPRLLADGGVAVVEIGWMQADAVLALAAAAGLHGDVAQDLAGRDRCLVLRVA</sequence>
<dbReference type="NCBIfam" id="TIGR03534">
    <property type="entry name" value="RF_mod_PrmC"/>
    <property type="match status" value="1"/>
</dbReference>
<reference evidence="7 8" key="1">
    <citation type="submission" date="2019-09" db="EMBL/GenBank/DDBJ databases">
        <title>Polymorphobacter sp. isolated from a lake in China.</title>
        <authorList>
            <person name="Liu Z."/>
        </authorList>
    </citation>
    <scope>NUCLEOTIDE SEQUENCE [LARGE SCALE GENOMIC DNA]</scope>
    <source>
        <strain evidence="7 8">D40P</strain>
    </source>
</reference>
<dbReference type="SUPFAM" id="SSF53335">
    <property type="entry name" value="S-adenosyl-L-methionine-dependent methyltransferases"/>
    <property type="match status" value="1"/>
</dbReference>
<accession>A0A7C9GNQ6</accession>
<evidence type="ECO:0000256" key="4">
    <source>
        <dbReference type="HAMAP-Rule" id="MF_02126"/>
    </source>
</evidence>
<feature type="binding site" evidence="4">
    <location>
        <position position="173"/>
    </location>
    <ligand>
        <name>S-adenosyl-L-methionine</name>
        <dbReference type="ChEBI" id="CHEBI:59789"/>
    </ligand>
</feature>
<dbReference type="InterPro" id="IPR019874">
    <property type="entry name" value="RF_methyltr_PrmC"/>
</dbReference>
<dbReference type="InterPro" id="IPR040758">
    <property type="entry name" value="PrmC_N"/>
</dbReference>
<evidence type="ECO:0000259" key="5">
    <source>
        <dbReference type="Pfam" id="PF13847"/>
    </source>
</evidence>
<evidence type="ECO:0000256" key="1">
    <source>
        <dbReference type="ARBA" id="ARBA00022603"/>
    </source>
</evidence>
<name>A0A7C9GNQ6_9SPHN</name>
<dbReference type="EC" id="2.1.1.297" evidence="4"/>
<evidence type="ECO:0000259" key="6">
    <source>
        <dbReference type="Pfam" id="PF17827"/>
    </source>
</evidence>
<dbReference type="HAMAP" id="MF_02126">
    <property type="entry name" value="RF_methyltr_PrmC"/>
    <property type="match status" value="1"/>
</dbReference>
<dbReference type="InterPro" id="IPR050320">
    <property type="entry name" value="N5-glutamine_MTase"/>
</dbReference>
<gene>
    <name evidence="4 7" type="primary">prmC</name>
    <name evidence="7" type="ORF">F3168_04275</name>
</gene>
<evidence type="ECO:0000313" key="7">
    <source>
        <dbReference type="EMBL" id="MQT16473.1"/>
    </source>
</evidence>
<dbReference type="InterPro" id="IPR025714">
    <property type="entry name" value="Methyltranfer_dom"/>
</dbReference>
<evidence type="ECO:0000256" key="3">
    <source>
        <dbReference type="ARBA" id="ARBA00022691"/>
    </source>
</evidence>
<organism evidence="7 8">
    <name type="scientific">Sandarakinorhabdus fusca</name>
    <dbReference type="NCBI Taxonomy" id="1439888"/>
    <lineage>
        <taxon>Bacteria</taxon>
        <taxon>Pseudomonadati</taxon>
        <taxon>Pseudomonadota</taxon>
        <taxon>Alphaproteobacteria</taxon>
        <taxon>Sphingomonadales</taxon>
        <taxon>Sphingosinicellaceae</taxon>
        <taxon>Sandarakinorhabdus</taxon>
    </lineage>
</organism>
<feature type="domain" description="Methyltransferase" evidence="5">
    <location>
        <begin position="102"/>
        <end position="222"/>
    </location>
</feature>
<dbReference type="GO" id="GO:0003676">
    <property type="term" value="F:nucleic acid binding"/>
    <property type="evidence" value="ECO:0007669"/>
    <property type="project" value="InterPro"/>
</dbReference>
<dbReference type="PROSITE" id="PS00092">
    <property type="entry name" value="N6_MTASE"/>
    <property type="match status" value="1"/>
</dbReference>
<dbReference type="Proteomes" id="UP000481327">
    <property type="component" value="Unassembled WGS sequence"/>
</dbReference>
<dbReference type="CDD" id="cd02440">
    <property type="entry name" value="AdoMet_MTases"/>
    <property type="match status" value="1"/>
</dbReference>
<keyword evidence="2 4" id="KW-0808">Transferase</keyword>
<comment type="caution">
    <text evidence="7">The sequence shown here is derived from an EMBL/GenBank/DDBJ whole genome shotgun (WGS) entry which is preliminary data.</text>
</comment>
<feature type="binding site" evidence="4">
    <location>
        <position position="159"/>
    </location>
    <ligand>
        <name>S-adenosyl-L-methionine</name>
        <dbReference type="ChEBI" id="CHEBI:59789"/>
    </ligand>
</feature>
<protein>
    <recommendedName>
        <fullName evidence="4">Release factor glutamine methyltransferase</fullName>
        <shortName evidence="4">RF MTase</shortName>
        <ecNumber evidence="4">2.1.1.297</ecNumber>
    </recommendedName>
    <alternativeName>
        <fullName evidence="4">N5-glutamine methyltransferase PrmC</fullName>
    </alternativeName>
    <alternativeName>
        <fullName evidence="4">Protein-(glutamine-N5) MTase PrmC</fullName>
    </alternativeName>
    <alternativeName>
        <fullName evidence="4">Protein-glutamine N-methyltransferase PrmC</fullName>
    </alternativeName>
</protein>
<feature type="domain" description="Release factor glutamine methyltransferase N-terminal" evidence="6">
    <location>
        <begin position="3"/>
        <end position="63"/>
    </location>
</feature>
<dbReference type="Pfam" id="PF17827">
    <property type="entry name" value="PrmC_N"/>
    <property type="match status" value="1"/>
</dbReference>
<evidence type="ECO:0000313" key="8">
    <source>
        <dbReference type="Proteomes" id="UP000481327"/>
    </source>
</evidence>
<feature type="binding site" evidence="4">
    <location>
        <begin position="173"/>
        <end position="176"/>
    </location>
    <ligand>
        <name>substrate</name>
    </ligand>
</feature>
<dbReference type="EMBL" id="WIOL01000001">
    <property type="protein sequence ID" value="MQT16473.1"/>
    <property type="molecule type" value="Genomic_DNA"/>
</dbReference>
<dbReference type="PANTHER" id="PTHR18895">
    <property type="entry name" value="HEMK METHYLTRANSFERASE"/>
    <property type="match status" value="1"/>
</dbReference>
<comment type="similarity">
    <text evidence="4">Belongs to the protein N5-glutamine methyltransferase family. PrmC subfamily.</text>
</comment>
<evidence type="ECO:0000256" key="2">
    <source>
        <dbReference type="ARBA" id="ARBA00022679"/>
    </source>
</evidence>
<feature type="binding site" evidence="4">
    <location>
        <begin position="107"/>
        <end position="111"/>
    </location>
    <ligand>
        <name>S-adenosyl-L-methionine</name>
        <dbReference type="ChEBI" id="CHEBI:59789"/>
    </ligand>
</feature>
<dbReference type="Pfam" id="PF13847">
    <property type="entry name" value="Methyltransf_31"/>
    <property type="match status" value="1"/>
</dbReference>
<dbReference type="InterPro" id="IPR002052">
    <property type="entry name" value="DNA_methylase_N6_adenine_CS"/>
</dbReference>
<dbReference type="InterPro" id="IPR004556">
    <property type="entry name" value="HemK-like"/>
</dbReference>
<keyword evidence="3 4" id="KW-0949">S-adenosyl-L-methionine</keyword>